<evidence type="ECO:0000313" key="1">
    <source>
        <dbReference type="EMBL" id="SNZ01449.1"/>
    </source>
</evidence>
<proteinExistence type="predicted"/>
<dbReference type="Proteomes" id="UP000219048">
    <property type="component" value="Unassembled WGS sequence"/>
</dbReference>
<organism evidence="1 2">
    <name type="scientific">Flagellimonas pacifica</name>
    <dbReference type="NCBI Taxonomy" id="1247520"/>
    <lineage>
        <taxon>Bacteria</taxon>
        <taxon>Pseudomonadati</taxon>
        <taxon>Bacteroidota</taxon>
        <taxon>Flavobacteriia</taxon>
        <taxon>Flavobacteriales</taxon>
        <taxon>Flavobacteriaceae</taxon>
        <taxon>Flagellimonas</taxon>
    </lineage>
</organism>
<gene>
    <name evidence="1" type="ORF">SAMN06265377_3288</name>
</gene>
<reference evidence="2" key="1">
    <citation type="submission" date="2017-09" db="EMBL/GenBank/DDBJ databases">
        <authorList>
            <person name="Varghese N."/>
            <person name="Submissions S."/>
        </authorList>
    </citation>
    <scope>NUCLEOTIDE SEQUENCE [LARGE SCALE GENOMIC DNA]</scope>
    <source>
        <strain evidence="2">DSM 25885</strain>
    </source>
</reference>
<evidence type="ECO:0000313" key="2">
    <source>
        <dbReference type="Proteomes" id="UP000219048"/>
    </source>
</evidence>
<sequence>MTQQDLGFNKKLEGYRNEQNIDSFDVGRIILEHKDRYVVKTETQELGMVNVSSKTYII</sequence>
<keyword evidence="2" id="KW-1185">Reference proteome</keyword>
<accession>A0A285MW76</accession>
<protein>
    <submittedName>
        <fullName evidence="1">Uncharacterized protein</fullName>
    </submittedName>
</protein>
<dbReference type="EMBL" id="OBEH01000005">
    <property type="protein sequence ID" value="SNZ01449.1"/>
    <property type="molecule type" value="Genomic_DNA"/>
</dbReference>
<name>A0A285MW76_9FLAO</name>
<dbReference type="AlphaFoldDB" id="A0A285MW76"/>